<dbReference type="PANTHER" id="PTHR34722">
    <property type="entry name" value="HOMOLOG OF ODR-2 (TWO)-RELATED"/>
    <property type="match status" value="1"/>
</dbReference>
<accession>A0ABR1CP57</accession>
<dbReference type="PANTHER" id="PTHR34722:SF6">
    <property type="entry name" value="HOMOLOG OF ODR-2 (TWO)"/>
    <property type="match status" value="1"/>
</dbReference>
<gene>
    <name evidence="1" type="primary">Necator_chrIII.g9010</name>
    <name evidence="1" type="ORF">RB195_008245</name>
</gene>
<dbReference type="Pfam" id="PF06579">
    <property type="entry name" value="Ly-6_related"/>
    <property type="match status" value="1"/>
</dbReference>
<evidence type="ECO:0000313" key="2">
    <source>
        <dbReference type="Proteomes" id="UP001303046"/>
    </source>
</evidence>
<protein>
    <submittedName>
        <fullName evidence="1">Uncharacterized protein</fullName>
    </submittedName>
</protein>
<proteinExistence type="predicted"/>
<evidence type="ECO:0000313" key="1">
    <source>
        <dbReference type="EMBL" id="KAK6739632.1"/>
    </source>
</evidence>
<organism evidence="1 2">
    <name type="scientific">Necator americanus</name>
    <name type="common">Human hookworm</name>
    <dbReference type="NCBI Taxonomy" id="51031"/>
    <lineage>
        <taxon>Eukaryota</taxon>
        <taxon>Metazoa</taxon>
        <taxon>Ecdysozoa</taxon>
        <taxon>Nematoda</taxon>
        <taxon>Chromadorea</taxon>
        <taxon>Rhabditida</taxon>
        <taxon>Rhabditina</taxon>
        <taxon>Rhabditomorpha</taxon>
        <taxon>Strongyloidea</taxon>
        <taxon>Ancylostomatidae</taxon>
        <taxon>Bunostominae</taxon>
        <taxon>Necator</taxon>
    </lineage>
</organism>
<dbReference type="EMBL" id="JAVFWL010000003">
    <property type="protein sequence ID" value="KAK6739632.1"/>
    <property type="molecule type" value="Genomic_DNA"/>
</dbReference>
<reference evidence="1 2" key="1">
    <citation type="submission" date="2023-08" db="EMBL/GenBank/DDBJ databases">
        <title>A Necator americanus chromosomal reference genome.</title>
        <authorList>
            <person name="Ilik V."/>
            <person name="Petrzelkova K.J."/>
            <person name="Pardy F."/>
            <person name="Fuh T."/>
            <person name="Niatou-Singa F.S."/>
            <person name="Gouil Q."/>
            <person name="Baker L."/>
            <person name="Ritchie M.E."/>
            <person name="Jex A.R."/>
            <person name="Gazzola D."/>
            <person name="Li H."/>
            <person name="Toshio Fujiwara R."/>
            <person name="Zhan B."/>
            <person name="Aroian R.V."/>
            <person name="Pafco B."/>
            <person name="Schwarz E.M."/>
        </authorList>
    </citation>
    <scope>NUCLEOTIDE SEQUENCE [LARGE SCALE GENOMIC DNA]</scope>
    <source>
        <strain evidence="1 2">Aroian</strain>
        <tissue evidence="1">Whole animal</tissue>
    </source>
</reference>
<name>A0ABR1CP57_NECAM</name>
<sequence length="400" mass="45465">MCTFAKRQRDGSRGVEGWYGTPVRSKMVHGIDQSLRKWANTFYFNSESLKVYGGVRSRDNVRIDAEKYSGQIIDVKDSSPKTKDNGRQFITSERKHPGQSSEIAATSENSDEYAYLLHGFSLLLAIAAFDHCVPYHVMRLWPAVLILMTSEIVSSTSYTENQVKKRSNCFSCASFAYLPLWNQLMHHYFPPKNFTDRCWQPDAGIGTVPCTSACFTLVERIDQQDFFTEQRGVLRGCVDRLLLFGLDDDVRSVLSAYTNQHVCRETNRKILRLYPLSDDSDVVTMCSCVGNHCNDQDMLLALNSSINQQTLIHLTFLLFLLDTRTCPTSIRNRYECVAVHVTYDNQPVLAYCIINSMPILSFNVPPCMHATRLASFLCHMTIDEGTCTYSYVHKISFTAC</sequence>
<dbReference type="InterPro" id="IPR010558">
    <property type="entry name" value="Ly-6-related"/>
</dbReference>
<comment type="caution">
    <text evidence="1">The sequence shown here is derived from an EMBL/GenBank/DDBJ whole genome shotgun (WGS) entry which is preliminary data.</text>
</comment>
<keyword evidence="2" id="KW-1185">Reference proteome</keyword>
<dbReference type="Proteomes" id="UP001303046">
    <property type="component" value="Unassembled WGS sequence"/>
</dbReference>